<protein>
    <submittedName>
        <fullName evidence="6">Chromatin-binding protein</fullName>
    </submittedName>
</protein>
<dbReference type="SUPFAM" id="SSF47370">
    <property type="entry name" value="Bromodomain"/>
    <property type="match status" value="2"/>
</dbReference>
<organism evidence="6 7">
    <name type="scientific">Saccharomycopsis crataegensis</name>
    <dbReference type="NCBI Taxonomy" id="43959"/>
    <lineage>
        <taxon>Eukaryota</taxon>
        <taxon>Fungi</taxon>
        <taxon>Dikarya</taxon>
        <taxon>Ascomycota</taxon>
        <taxon>Saccharomycotina</taxon>
        <taxon>Saccharomycetes</taxon>
        <taxon>Saccharomycopsidaceae</taxon>
        <taxon>Saccharomycopsis</taxon>
    </lineage>
</organism>
<dbReference type="AlphaFoldDB" id="A0AAV5QJI9"/>
<dbReference type="InterPro" id="IPR018359">
    <property type="entry name" value="Bromodomain_CS"/>
</dbReference>
<keyword evidence="1 2" id="KW-0103">Bromodomain</keyword>
<feature type="compositionally biased region" description="Basic and acidic residues" evidence="3">
    <location>
        <begin position="620"/>
        <end position="640"/>
    </location>
</feature>
<dbReference type="Gene3D" id="1.20.920.10">
    <property type="entry name" value="Bromodomain-like"/>
    <property type="match status" value="2"/>
</dbReference>
<feature type="domain" description="Bromo" evidence="4">
    <location>
        <begin position="325"/>
        <end position="397"/>
    </location>
</feature>
<dbReference type="GO" id="GO:0006355">
    <property type="term" value="P:regulation of DNA-templated transcription"/>
    <property type="evidence" value="ECO:0007669"/>
    <property type="project" value="TreeGrafter"/>
</dbReference>
<feature type="compositionally biased region" description="Acidic residues" evidence="3">
    <location>
        <begin position="650"/>
        <end position="668"/>
    </location>
</feature>
<feature type="region of interest" description="Disordered" evidence="3">
    <location>
        <begin position="245"/>
        <end position="300"/>
    </location>
</feature>
<proteinExistence type="predicted"/>
<dbReference type="EMBL" id="BTFZ01000004">
    <property type="protein sequence ID" value="GMM34851.1"/>
    <property type="molecule type" value="Genomic_DNA"/>
</dbReference>
<feature type="domain" description="NET" evidence="5">
    <location>
        <begin position="519"/>
        <end position="601"/>
    </location>
</feature>
<evidence type="ECO:0000259" key="4">
    <source>
        <dbReference type="PROSITE" id="PS50014"/>
    </source>
</evidence>
<dbReference type="RefSeq" id="XP_064851851.1">
    <property type="nucleotide sequence ID" value="XM_064995779.1"/>
</dbReference>
<dbReference type="GO" id="GO:0006338">
    <property type="term" value="P:chromatin remodeling"/>
    <property type="evidence" value="ECO:0007669"/>
    <property type="project" value="TreeGrafter"/>
</dbReference>
<dbReference type="Proteomes" id="UP001360560">
    <property type="component" value="Unassembled WGS sequence"/>
</dbReference>
<feature type="compositionally biased region" description="Acidic residues" evidence="3">
    <location>
        <begin position="431"/>
        <end position="442"/>
    </location>
</feature>
<dbReference type="GeneID" id="90072830"/>
<dbReference type="Pfam" id="PF17035">
    <property type="entry name" value="BET"/>
    <property type="match status" value="1"/>
</dbReference>
<sequence>MSEKDTNSSTSNVQIESDAPLESINNTKHARDENEEKSDEPDSKKLKLDYSETQIETKEQQSTMEPPTQTEKPSSGSTSLEKSATSENPSKESINSDTQPKTTDIVFKEDGTVDTSQMIPAAKPDLKIEENISNAMPNHQKQYLLKSLKSIKRLKDSSPFLLPVDIVKLQIPFYYNFIPKPMDLSTIEKKLTVDGYETPDAVHEDFNLMISNCIKFNGEKASISRMGLNIQASFEKLLLNVPDKNIAPGSSSDSNRNKRKPTTAGNSTGNGVPKIRRDNTSGRPKREIHPPKPKDMPYDIRPRNKKLLADLRFAGQTLKELTSKKHETYNYPFLEPVDPVALDCPTYFDIVKIPMDLSTIQNKLQNNQYNALEEFYNDVKLVFKNCYAFNPENTPVNLMGHKLEAIFDKKWLDKPVHDPTPPPGSAKGEEFYDEDHEDDDEEFDEEDEIDIEQSIMNNQAIQFLEAQIERMKKDLEKMKKEEYEKAKKRALKQKKKKGSAKGKKSGAAAIRNRKLSKSTVDGIDEPIELTFDMKKELSEKINYLNEKKLQHVMKIINESVPDLQKDGEDEIELDMDMVDDETLLKLYNYVVAKNSNAGTSKKGKGKAGNGKAKRKSITKKASDRDKKIDILKQRLEEYDKGNSYQNGIESSDEDDEDDDDESESSEEE</sequence>
<feature type="region of interest" description="Disordered" evidence="3">
    <location>
        <begin position="596"/>
        <end position="668"/>
    </location>
</feature>
<evidence type="ECO:0000313" key="6">
    <source>
        <dbReference type="EMBL" id="GMM34851.1"/>
    </source>
</evidence>
<feature type="domain" description="Bromo" evidence="4">
    <location>
        <begin position="152"/>
        <end position="224"/>
    </location>
</feature>
<dbReference type="PROSITE" id="PS51525">
    <property type="entry name" value="NET"/>
    <property type="match status" value="1"/>
</dbReference>
<feature type="region of interest" description="Disordered" evidence="3">
    <location>
        <begin position="413"/>
        <end position="442"/>
    </location>
</feature>
<gene>
    <name evidence="6" type="ORF">DASC09_021760</name>
</gene>
<dbReference type="Gene3D" id="1.20.1270.220">
    <property type="match status" value="1"/>
</dbReference>
<evidence type="ECO:0000259" key="5">
    <source>
        <dbReference type="PROSITE" id="PS51525"/>
    </source>
</evidence>
<feature type="region of interest" description="Disordered" evidence="3">
    <location>
        <begin position="1"/>
        <end position="103"/>
    </location>
</feature>
<dbReference type="InterPro" id="IPR036427">
    <property type="entry name" value="Bromodomain-like_sf"/>
</dbReference>
<feature type="region of interest" description="Disordered" evidence="3">
    <location>
        <begin position="484"/>
        <end position="513"/>
    </location>
</feature>
<evidence type="ECO:0000256" key="1">
    <source>
        <dbReference type="ARBA" id="ARBA00023117"/>
    </source>
</evidence>
<evidence type="ECO:0000256" key="2">
    <source>
        <dbReference type="PROSITE-ProRule" id="PRU00035"/>
    </source>
</evidence>
<feature type="compositionally biased region" description="Basic residues" evidence="3">
    <location>
        <begin position="486"/>
        <end position="504"/>
    </location>
</feature>
<dbReference type="PROSITE" id="PS50014">
    <property type="entry name" value="BROMODOMAIN_2"/>
    <property type="match status" value="2"/>
</dbReference>
<dbReference type="PANTHER" id="PTHR22880">
    <property type="entry name" value="FALZ-RELATED BROMODOMAIN-CONTAINING PROTEINS"/>
    <property type="match status" value="1"/>
</dbReference>
<keyword evidence="7" id="KW-1185">Reference proteome</keyword>
<dbReference type="GO" id="GO:0005634">
    <property type="term" value="C:nucleus"/>
    <property type="evidence" value="ECO:0007669"/>
    <property type="project" value="TreeGrafter"/>
</dbReference>
<dbReference type="InterPro" id="IPR038336">
    <property type="entry name" value="NET_sf"/>
</dbReference>
<accession>A0AAV5QJI9</accession>
<dbReference type="InterPro" id="IPR050935">
    <property type="entry name" value="Bromo_chromatin_reader"/>
</dbReference>
<evidence type="ECO:0000256" key="3">
    <source>
        <dbReference type="SAM" id="MobiDB-lite"/>
    </source>
</evidence>
<dbReference type="GO" id="GO:0000785">
    <property type="term" value="C:chromatin"/>
    <property type="evidence" value="ECO:0007669"/>
    <property type="project" value="TreeGrafter"/>
</dbReference>
<dbReference type="InterPro" id="IPR027353">
    <property type="entry name" value="NET_dom"/>
</dbReference>
<feature type="compositionally biased region" description="Basic residues" evidence="3">
    <location>
        <begin position="601"/>
        <end position="618"/>
    </location>
</feature>
<feature type="compositionally biased region" description="Basic and acidic residues" evidence="3">
    <location>
        <begin position="275"/>
        <end position="300"/>
    </location>
</feature>
<feature type="compositionally biased region" description="Basic and acidic residues" evidence="3">
    <location>
        <begin position="29"/>
        <end position="59"/>
    </location>
</feature>
<comment type="caution">
    <text evidence="6">The sequence shown here is derived from an EMBL/GenBank/DDBJ whole genome shotgun (WGS) entry which is preliminary data.</text>
</comment>
<dbReference type="Pfam" id="PF00439">
    <property type="entry name" value="Bromodomain"/>
    <property type="match status" value="2"/>
</dbReference>
<dbReference type="SMART" id="SM00297">
    <property type="entry name" value="BROMO"/>
    <property type="match status" value="2"/>
</dbReference>
<dbReference type="PRINTS" id="PR00503">
    <property type="entry name" value="BROMODOMAIN"/>
</dbReference>
<feature type="compositionally biased region" description="Polar residues" evidence="3">
    <location>
        <begin position="60"/>
        <end position="102"/>
    </location>
</feature>
<dbReference type="PROSITE" id="PS00633">
    <property type="entry name" value="BROMODOMAIN_1"/>
    <property type="match status" value="2"/>
</dbReference>
<name>A0AAV5QJI9_9ASCO</name>
<evidence type="ECO:0000313" key="7">
    <source>
        <dbReference type="Proteomes" id="UP001360560"/>
    </source>
</evidence>
<dbReference type="PANTHER" id="PTHR22880:SF225">
    <property type="entry name" value="BROMODOMAIN-CONTAINING PROTEIN BET-1-RELATED"/>
    <property type="match status" value="1"/>
</dbReference>
<reference evidence="6 7" key="1">
    <citation type="journal article" date="2023" name="Elife">
        <title>Identification of key yeast species and microbe-microbe interactions impacting larval growth of Drosophila in the wild.</title>
        <authorList>
            <person name="Mure A."/>
            <person name="Sugiura Y."/>
            <person name="Maeda R."/>
            <person name="Honda K."/>
            <person name="Sakurai N."/>
            <person name="Takahashi Y."/>
            <person name="Watada M."/>
            <person name="Katoh T."/>
            <person name="Gotoh A."/>
            <person name="Gotoh Y."/>
            <person name="Taniguchi I."/>
            <person name="Nakamura K."/>
            <person name="Hayashi T."/>
            <person name="Katayama T."/>
            <person name="Uemura T."/>
            <person name="Hattori Y."/>
        </authorList>
    </citation>
    <scope>NUCLEOTIDE SEQUENCE [LARGE SCALE GENOMIC DNA]</scope>
    <source>
        <strain evidence="6 7">SC-9</strain>
    </source>
</reference>
<dbReference type="InterPro" id="IPR001487">
    <property type="entry name" value="Bromodomain"/>
</dbReference>